<feature type="domain" description="Peptidase S1" evidence="8">
    <location>
        <begin position="87"/>
        <end position="346"/>
    </location>
</feature>
<keyword evidence="10" id="KW-1185">Reference proteome</keyword>
<protein>
    <recommendedName>
        <fullName evidence="8">Peptidase S1 domain-containing protein</fullName>
    </recommendedName>
</protein>
<comment type="similarity">
    <text evidence="4">Belongs to the peptidase S1 family. CLIP subfamily.</text>
</comment>
<dbReference type="PROSITE" id="PS00134">
    <property type="entry name" value="TRYPSIN_HIS"/>
    <property type="match status" value="1"/>
</dbReference>
<dbReference type="PANTHER" id="PTHR24253:SF176">
    <property type="entry name" value="CORIN, ISOFORM B"/>
    <property type="match status" value="1"/>
</dbReference>
<dbReference type="CDD" id="cd00190">
    <property type="entry name" value="Tryp_SPc"/>
    <property type="match status" value="1"/>
</dbReference>
<evidence type="ECO:0000256" key="7">
    <source>
        <dbReference type="SAM" id="SignalP"/>
    </source>
</evidence>
<dbReference type="InterPro" id="IPR001314">
    <property type="entry name" value="Peptidase_S1A"/>
</dbReference>
<comment type="subcellular location">
    <subcellularLocation>
        <location evidence="1">Secreted</location>
    </subcellularLocation>
</comment>
<dbReference type="EMBL" id="CAXKWB010046974">
    <property type="protein sequence ID" value="CAL4164603.1"/>
    <property type="molecule type" value="Genomic_DNA"/>
</dbReference>
<dbReference type="Proteomes" id="UP001497623">
    <property type="component" value="Unassembled WGS sequence"/>
</dbReference>
<evidence type="ECO:0000256" key="2">
    <source>
        <dbReference type="ARBA" id="ARBA00022525"/>
    </source>
</evidence>
<dbReference type="InterPro" id="IPR001254">
    <property type="entry name" value="Trypsin_dom"/>
</dbReference>
<dbReference type="PROSITE" id="PS00135">
    <property type="entry name" value="TRYPSIN_SER"/>
    <property type="match status" value="1"/>
</dbReference>
<dbReference type="GO" id="GO:0006508">
    <property type="term" value="P:proteolysis"/>
    <property type="evidence" value="ECO:0007669"/>
    <property type="project" value="UniProtKB-KW"/>
</dbReference>
<evidence type="ECO:0000256" key="6">
    <source>
        <dbReference type="SAM" id="MobiDB-lite"/>
    </source>
</evidence>
<feature type="signal peptide" evidence="7">
    <location>
        <begin position="1"/>
        <end position="23"/>
    </location>
</feature>
<dbReference type="GO" id="GO:0004252">
    <property type="term" value="F:serine-type endopeptidase activity"/>
    <property type="evidence" value="ECO:0007669"/>
    <property type="project" value="InterPro"/>
</dbReference>
<evidence type="ECO:0000256" key="5">
    <source>
        <dbReference type="RuleBase" id="RU363034"/>
    </source>
</evidence>
<keyword evidence="5" id="KW-0720">Serine protease</keyword>
<feature type="region of interest" description="Disordered" evidence="6">
    <location>
        <begin position="352"/>
        <end position="373"/>
    </location>
</feature>
<feature type="chain" id="PRO_5043920823" description="Peptidase S1 domain-containing protein" evidence="7">
    <location>
        <begin position="24"/>
        <end position="494"/>
    </location>
</feature>
<evidence type="ECO:0000313" key="10">
    <source>
        <dbReference type="Proteomes" id="UP001497623"/>
    </source>
</evidence>
<dbReference type="Pfam" id="PF00089">
    <property type="entry name" value="Trypsin"/>
    <property type="match status" value="1"/>
</dbReference>
<accession>A0AAV2S733</accession>
<keyword evidence="5" id="KW-0645">Protease</keyword>
<evidence type="ECO:0000256" key="4">
    <source>
        <dbReference type="ARBA" id="ARBA00024195"/>
    </source>
</evidence>
<dbReference type="SUPFAM" id="SSF50494">
    <property type="entry name" value="Trypsin-like serine proteases"/>
    <property type="match status" value="1"/>
</dbReference>
<dbReference type="PRINTS" id="PR00722">
    <property type="entry name" value="CHYMOTRYPSIN"/>
</dbReference>
<dbReference type="InterPro" id="IPR000742">
    <property type="entry name" value="EGF"/>
</dbReference>
<reference evidence="9 10" key="1">
    <citation type="submission" date="2024-05" db="EMBL/GenBank/DDBJ databases">
        <authorList>
            <person name="Wallberg A."/>
        </authorList>
    </citation>
    <scope>NUCLEOTIDE SEQUENCE [LARGE SCALE GENOMIC DNA]</scope>
</reference>
<dbReference type="InterPro" id="IPR009003">
    <property type="entry name" value="Peptidase_S1_PA"/>
</dbReference>
<evidence type="ECO:0000313" key="9">
    <source>
        <dbReference type="EMBL" id="CAL4164603.1"/>
    </source>
</evidence>
<dbReference type="PROSITE" id="PS01186">
    <property type="entry name" value="EGF_2"/>
    <property type="match status" value="1"/>
</dbReference>
<dbReference type="FunFam" id="2.40.10.10:FF:000068">
    <property type="entry name" value="transmembrane protease serine 2"/>
    <property type="match status" value="1"/>
</dbReference>
<comment type="caution">
    <text evidence="9">The sequence shown here is derived from an EMBL/GenBank/DDBJ whole genome shotgun (WGS) entry which is preliminary data.</text>
</comment>
<keyword evidence="2" id="KW-0964">Secreted</keyword>
<sequence length="494" mass="53301">MRIIHRPLMLALMFMALICGSLSKPQTGISGIDNVPDDELISLFLAGNGPAPDSSTPNFACGSYEAVKHIPSFTEKIRFNPRSPLKDMGGIVSIRFNPPLPTEGHGAMAAVHFSATNLSSSSHFCGASLISDRYLLTAAHCIVNGRSPVMVSLGREDLNKDPTPGFNTYEIQNHIIHPSYGSGKYGYNDIAILQTKRKVLYKDTIWPFCLPENNEVLDNNLAVQIGGWGQVNSSHSASYVKQAYVKIVENGECESQWQQHAPGVYETTRKFIYPQGLTNQILCAGRLGVDACRGDSGGPLSYENTKGHHTVFGIVSKGINCADIPIVPGFYTNIASYVDWIYSITSSPGHISTIQPTPAPPPIPTPQPTLAPQPTPAAGIVGDQCRSNPCGVGAVCTRGSCTCPPDSIGNPHVSCRKIECQQHSECRMDQTCFAYTCKNPCNTNQAPVCAENAECIPNVHQGLCICKSGYEGDPLKSCTRDFSIPAWVIGLILD</sequence>
<dbReference type="SMART" id="SM00181">
    <property type="entry name" value="EGF"/>
    <property type="match status" value="2"/>
</dbReference>
<organism evidence="9 10">
    <name type="scientific">Meganyctiphanes norvegica</name>
    <name type="common">Northern krill</name>
    <name type="synonym">Thysanopoda norvegica</name>
    <dbReference type="NCBI Taxonomy" id="48144"/>
    <lineage>
        <taxon>Eukaryota</taxon>
        <taxon>Metazoa</taxon>
        <taxon>Ecdysozoa</taxon>
        <taxon>Arthropoda</taxon>
        <taxon>Crustacea</taxon>
        <taxon>Multicrustacea</taxon>
        <taxon>Malacostraca</taxon>
        <taxon>Eumalacostraca</taxon>
        <taxon>Eucarida</taxon>
        <taxon>Euphausiacea</taxon>
        <taxon>Euphausiidae</taxon>
        <taxon>Meganyctiphanes</taxon>
    </lineage>
</organism>
<dbReference type="InterPro" id="IPR018114">
    <property type="entry name" value="TRYPSIN_HIS"/>
</dbReference>
<dbReference type="InterPro" id="IPR043504">
    <property type="entry name" value="Peptidase_S1_PA_chymotrypsin"/>
</dbReference>
<dbReference type="InterPro" id="IPR033116">
    <property type="entry name" value="TRYPSIN_SER"/>
</dbReference>
<gene>
    <name evidence="9" type="ORF">MNOR_LOCUS33157</name>
</gene>
<dbReference type="PANTHER" id="PTHR24253">
    <property type="entry name" value="TRANSMEMBRANE PROTEASE SERINE"/>
    <property type="match status" value="1"/>
</dbReference>
<dbReference type="AlphaFoldDB" id="A0AAV2S733"/>
<keyword evidence="5" id="KW-0378">Hydrolase</keyword>
<dbReference type="PROSITE" id="PS50240">
    <property type="entry name" value="TRYPSIN_DOM"/>
    <property type="match status" value="1"/>
</dbReference>
<evidence type="ECO:0000256" key="3">
    <source>
        <dbReference type="ARBA" id="ARBA00023157"/>
    </source>
</evidence>
<keyword evidence="3" id="KW-1015">Disulfide bond</keyword>
<dbReference type="SMART" id="SM00020">
    <property type="entry name" value="Tryp_SPc"/>
    <property type="match status" value="1"/>
</dbReference>
<dbReference type="FunFam" id="2.40.10.10:FF:000002">
    <property type="entry name" value="Transmembrane protease serine"/>
    <property type="match status" value="1"/>
</dbReference>
<feature type="compositionally biased region" description="Pro residues" evidence="6">
    <location>
        <begin position="357"/>
        <end position="373"/>
    </location>
</feature>
<dbReference type="Gene3D" id="2.40.10.10">
    <property type="entry name" value="Trypsin-like serine proteases"/>
    <property type="match status" value="2"/>
</dbReference>
<proteinExistence type="inferred from homology"/>
<dbReference type="GO" id="GO:0005576">
    <property type="term" value="C:extracellular region"/>
    <property type="evidence" value="ECO:0007669"/>
    <property type="project" value="UniProtKB-SubCell"/>
</dbReference>
<name>A0AAV2S733_MEGNR</name>
<evidence type="ECO:0000256" key="1">
    <source>
        <dbReference type="ARBA" id="ARBA00004613"/>
    </source>
</evidence>
<keyword evidence="7" id="KW-0732">Signal</keyword>
<evidence type="ECO:0000259" key="8">
    <source>
        <dbReference type="PROSITE" id="PS50240"/>
    </source>
</evidence>